<proteinExistence type="predicted"/>
<dbReference type="Proteomes" id="UP000467132">
    <property type="component" value="Unassembled WGS sequence"/>
</dbReference>
<name>A0A845QWR8_9CLOT</name>
<comment type="caution">
    <text evidence="1">The sequence shown here is derived from an EMBL/GenBank/DDBJ whole genome shotgun (WGS) entry which is preliminary data.</text>
</comment>
<dbReference type="OrthoDB" id="1947591at2"/>
<evidence type="ECO:0000313" key="1">
    <source>
        <dbReference type="EMBL" id="NBI06434.1"/>
    </source>
</evidence>
<dbReference type="EMBL" id="QXXA01000006">
    <property type="protein sequence ID" value="NBI06434.1"/>
    <property type="molecule type" value="Genomic_DNA"/>
</dbReference>
<gene>
    <name evidence="1" type="ORF">D3Z33_06110</name>
</gene>
<dbReference type="PROSITE" id="PS51257">
    <property type="entry name" value="PROKAR_LIPOPROTEIN"/>
    <property type="match status" value="1"/>
</dbReference>
<dbReference type="RefSeq" id="WP_160196914.1">
    <property type="nucleotide sequence ID" value="NZ_QXXA01000006.1"/>
</dbReference>
<keyword evidence="2" id="KW-1185">Reference proteome</keyword>
<reference evidence="1 2" key="1">
    <citation type="submission" date="2018-08" db="EMBL/GenBank/DDBJ databases">
        <title>Murine metabolic-syndrome-specific gut microbial biobank.</title>
        <authorList>
            <person name="Liu C."/>
        </authorList>
    </citation>
    <scope>NUCLEOTIDE SEQUENCE [LARGE SCALE GENOMIC DNA]</scope>
    <source>
        <strain evidence="1 2">583</strain>
    </source>
</reference>
<organism evidence="1 2">
    <name type="scientific">Senegalia massiliensis</name>
    <dbReference type="NCBI Taxonomy" id="1720316"/>
    <lineage>
        <taxon>Bacteria</taxon>
        <taxon>Bacillati</taxon>
        <taxon>Bacillota</taxon>
        <taxon>Clostridia</taxon>
        <taxon>Eubacteriales</taxon>
        <taxon>Clostridiaceae</taxon>
        <taxon>Senegalia</taxon>
    </lineage>
</organism>
<protein>
    <submittedName>
        <fullName evidence="1">Uncharacterized protein</fullName>
    </submittedName>
</protein>
<dbReference type="AlphaFoldDB" id="A0A845QWR8"/>
<accession>A0A845QWR8</accession>
<sequence length="438" mass="51045">MKLIKGILIISIITILLIGCSETDKVGTKLNDDMNYEDFFISVRENNDKVVIVYGTIGSEEENLSSEKSAYGYENLMLKLLKVNSTDNIIIKSDSEVSEEDIKNTHIILTGNPSVNSMYKEINDKLPIYIDGDEVIAGDKIFTGDKVMFNYIHPNPLNTNKYVWINGSLNNEYIAINQDNSIREDYDIKINENERYKGDFIKEDDEWKVQLGDNDYSDKNNIVKESDNFKFIYSEFNTDVNENIEKIMKEREEIYDNISDKLGFKNPEKISDYILLDFKQVENKVVYGNHNSSYLGSIYEVYGEDSSIMARIYQAINSQKGFPLNQFIEYGLFYYITMDRVESELDIELDIEKVIEEDKYIQFSYMSDYIIDRQLDWDIVATELTLFSKYLVDTYGLDRYIELYETNTEKGLNDSFIKVYGKDLIQLEDEWLSQVEGN</sequence>
<evidence type="ECO:0000313" key="2">
    <source>
        <dbReference type="Proteomes" id="UP000467132"/>
    </source>
</evidence>